<gene>
    <name evidence="1" type="ORF">HYN46_16880</name>
    <name evidence="2" type="ORF">HYN46_17125</name>
</gene>
<evidence type="ECO:0000313" key="2">
    <source>
        <dbReference type="EMBL" id="AXI04406.1"/>
    </source>
</evidence>
<dbReference type="AlphaFoldDB" id="A0A345PAQ3"/>
<evidence type="ECO:0000313" key="1">
    <source>
        <dbReference type="EMBL" id="AXI04362.1"/>
    </source>
</evidence>
<reference evidence="1 3" key="1">
    <citation type="submission" date="2018-07" db="EMBL/GenBank/DDBJ databases">
        <title>Genome sequencing of Moraxellaceae gen. HYN0046.</title>
        <authorList>
            <person name="Kim M."/>
            <person name="Yi H."/>
        </authorList>
    </citation>
    <scope>NUCLEOTIDE SEQUENCE [LARGE SCALE GENOMIC DNA]</scope>
    <source>
        <strain evidence="1 3">HYN0046</strain>
    </source>
</reference>
<protein>
    <submittedName>
        <fullName evidence="1">Uncharacterized protein</fullName>
    </submittedName>
</protein>
<accession>A0A345PAQ3</accession>
<dbReference type="KEGG" id="mbah:HYN46_17125"/>
<dbReference type="KEGG" id="mbah:HYN46_16880"/>
<proteinExistence type="predicted"/>
<dbReference type="EMBL" id="CP031222">
    <property type="protein sequence ID" value="AXI04362.1"/>
    <property type="molecule type" value="Genomic_DNA"/>
</dbReference>
<keyword evidence="3" id="KW-1185">Reference proteome</keyword>
<sequence>MSILTLPKKDKFELIDLAQKLMDGFKDGQSSTKKTTGGNRVAEMMGGLPDDQCALLWALIRSTRNNDRYFGLVQLCLTNAIRQLFVEKQVKFAKLNAKDVAKGIARSVLTQYLFNKGMCRICCGDGKHTTPHFPYFRDCHFCAGTGTANYTGVERHRLTGLDIARQVYLRTYGEFEQAAFDILHAWRLGLDIHLRGYFYHAAIEYDL</sequence>
<dbReference type="RefSeq" id="WP_114900470.1">
    <property type="nucleotide sequence ID" value="NZ_CP031222.1"/>
</dbReference>
<dbReference type="OrthoDB" id="6685270at2"/>
<dbReference type="EMBL" id="CP031222">
    <property type="protein sequence ID" value="AXI04406.1"/>
    <property type="molecule type" value="Genomic_DNA"/>
</dbReference>
<name>A0A345PAQ3_9GAMM</name>
<dbReference type="Proteomes" id="UP000253940">
    <property type="component" value="Chromosome"/>
</dbReference>
<organism evidence="1 3">
    <name type="scientific">Aquirhabdus parva</name>
    <dbReference type="NCBI Taxonomy" id="2283318"/>
    <lineage>
        <taxon>Bacteria</taxon>
        <taxon>Pseudomonadati</taxon>
        <taxon>Pseudomonadota</taxon>
        <taxon>Gammaproteobacteria</taxon>
        <taxon>Moraxellales</taxon>
        <taxon>Moraxellaceae</taxon>
        <taxon>Aquirhabdus</taxon>
    </lineage>
</organism>
<evidence type="ECO:0000313" key="3">
    <source>
        <dbReference type="Proteomes" id="UP000253940"/>
    </source>
</evidence>